<evidence type="ECO:0000313" key="4">
    <source>
        <dbReference type="Proteomes" id="UP001152797"/>
    </source>
</evidence>
<dbReference type="Proteomes" id="UP001152797">
    <property type="component" value="Unassembled WGS sequence"/>
</dbReference>
<reference evidence="3" key="2">
    <citation type="submission" date="2024-04" db="EMBL/GenBank/DDBJ databases">
        <authorList>
            <person name="Chen Y."/>
            <person name="Shah S."/>
            <person name="Dougan E. K."/>
            <person name="Thang M."/>
            <person name="Chan C."/>
        </authorList>
    </citation>
    <scope>NUCLEOTIDE SEQUENCE [LARGE SCALE GENOMIC DNA]</scope>
</reference>
<keyword evidence="1" id="KW-0812">Transmembrane</keyword>
<evidence type="ECO:0000313" key="2">
    <source>
        <dbReference type="EMBL" id="CAI3988011.1"/>
    </source>
</evidence>
<keyword evidence="1" id="KW-1133">Transmembrane helix</keyword>
<feature type="transmembrane region" description="Helical" evidence="1">
    <location>
        <begin position="62"/>
        <end position="81"/>
    </location>
</feature>
<name>A0A9P1FTX8_9DINO</name>
<evidence type="ECO:0000256" key="1">
    <source>
        <dbReference type="SAM" id="Phobius"/>
    </source>
</evidence>
<keyword evidence="4" id="KW-1185">Reference proteome</keyword>
<dbReference type="EMBL" id="CAMXCT010001225">
    <property type="protein sequence ID" value="CAI3988011.1"/>
    <property type="molecule type" value="Genomic_DNA"/>
</dbReference>
<proteinExistence type="predicted"/>
<sequence length="150" mass="16945">MAWRGGVANWRSCRSPHPVAFRERCSDKNASSCKMAWPDLGRPGSNLILVSYFESKSRHHGMMWMNLSVLWSVAGVCLKYLHLKQPKETRMRPGACGHLRAIDDCDHVTMARNRRFGHPARGFPFGDVPLQHDLVWGGLRSWISTSGVLS</sequence>
<comment type="caution">
    <text evidence="2">The sequence shown here is derived from an EMBL/GenBank/DDBJ whole genome shotgun (WGS) entry which is preliminary data.</text>
</comment>
<dbReference type="EMBL" id="CAMXCT020001225">
    <property type="protein sequence ID" value="CAL1141386.1"/>
    <property type="molecule type" value="Genomic_DNA"/>
</dbReference>
<protein>
    <submittedName>
        <fullName evidence="2">Uncharacterized protein</fullName>
    </submittedName>
</protein>
<dbReference type="EMBL" id="CAMXCT030001225">
    <property type="protein sequence ID" value="CAL4775323.1"/>
    <property type="molecule type" value="Genomic_DNA"/>
</dbReference>
<organism evidence="2">
    <name type="scientific">Cladocopium goreaui</name>
    <dbReference type="NCBI Taxonomy" id="2562237"/>
    <lineage>
        <taxon>Eukaryota</taxon>
        <taxon>Sar</taxon>
        <taxon>Alveolata</taxon>
        <taxon>Dinophyceae</taxon>
        <taxon>Suessiales</taxon>
        <taxon>Symbiodiniaceae</taxon>
        <taxon>Cladocopium</taxon>
    </lineage>
</organism>
<accession>A0A9P1FTX8</accession>
<keyword evidence="1" id="KW-0472">Membrane</keyword>
<evidence type="ECO:0000313" key="3">
    <source>
        <dbReference type="EMBL" id="CAL1141386.1"/>
    </source>
</evidence>
<dbReference type="AlphaFoldDB" id="A0A9P1FTX8"/>
<gene>
    <name evidence="2" type="ORF">C1SCF055_LOCUS15243</name>
</gene>
<reference evidence="2" key="1">
    <citation type="submission" date="2022-10" db="EMBL/GenBank/DDBJ databases">
        <authorList>
            <person name="Chen Y."/>
            <person name="Dougan E. K."/>
            <person name="Chan C."/>
            <person name="Rhodes N."/>
            <person name="Thang M."/>
        </authorList>
    </citation>
    <scope>NUCLEOTIDE SEQUENCE</scope>
</reference>